<dbReference type="EMBL" id="JAHRIQ010051672">
    <property type="protein sequence ID" value="MEQ2238379.1"/>
    <property type="molecule type" value="Genomic_DNA"/>
</dbReference>
<name>A0ABV0U0Q2_9TELE</name>
<organism evidence="1 2">
    <name type="scientific">Ilyodon furcidens</name>
    <name type="common">goldbreast splitfin</name>
    <dbReference type="NCBI Taxonomy" id="33524"/>
    <lineage>
        <taxon>Eukaryota</taxon>
        <taxon>Metazoa</taxon>
        <taxon>Chordata</taxon>
        <taxon>Craniata</taxon>
        <taxon>Vertebrata</taxon>
        <taxon>Euteleostomi</taxon>
        <taxon>Actinopterygii</taxon>
        <taxon>Neopterygii</taxon>
        <taxon>Teleostei</taxon>
        <taxon>Neoteleostei</taxon>
        <taxon>Acanthomorphata</taxon>
        <taxon>Ovalentaria</taxon>
        <taxon>Atherinomorphae</taxon>
        <taxon>Cyprinodontiformes</taxon>
        <taxon>Goodeidae</taxon>
        <taxon>Ilyodon</taxon>
    </lineage>
</organism>
<comment type="caution">
    <text evidence="1">The sequence shown here is derived from an EMBL/GenBank/DDBJ whole genome shotgun (WGS) entry which is preliminary data.</text>
</comment>
<reference evidence="1 2" key="1">
    <citation type="submission" date="2021-06" db="EMBL/GenBank/DDBJ databases">
        <authorList>
            <person name="Palmer J.M."/>
        </authorList>
    </citation>
    <scope>NUCLEOTIDE SEQUENCE [LARGE SCALE GENOMIC DNA]</scope>
    <source>
        <strain evidence="2">if_2019</strain>
        <tissue evidence="1">Muscle</tissue>
    </source>
</reference>
<accession>A0ABV0U0Q2</accession>
<keyword evidence="2" id="KW-1185">Reference proteome</keyword>
<protein>
    <submittedName>
        <fullName evidence="1">Uncharacterized protein</fullName>
    </submittedName>
</protein>
<dbReference type="Proteomes" id="UP001482620">
    <property type="component" value="Unassembled WGS sequence"/>
</dbReference>
<sequence length="118" mass="13275">MPPRSSGAEGSRCFPLPSTWRSIRRWSCQHSEPECLPLWNPTVLASSSCNFQSWLQVLSLDPASVKELKLPKKPVWFEIQLTAQSIVLRQVNPAHPPSINSNETSPGKLRSYKQIYSG</sequence>
<proteinExistence type="predicted"/>
<gene>
    <name evidence="1" type="ORF">ILYODFUR_032594</name>
</gene>
<evidence type="ECO:0000313" key="1">
    <source>
        <dbReference type="EMBL" id="MEQ2238379.1"/>
    </source>
</evidence>
<evidence type="ECO:0000313" key="2">
    <source>
        <dbReference type="Proteomes" id="UP001482620"/>
    </source>
</evidence>